<dbReference type="EMBL" id="JAMPKM010000014">
    <property type="protein sequence ID" value="MEP0819337.1"/>
    <property type="molecule type" value="Genomic_DNA"/>
</dbReference>
<evidence type="ECO:0000256" key="1">
    <source>
        <dbReference type="ARBA" id="ARBA00022679"/>
    </source>
</evidence>
<evidence type="ECO:0000259" key="3">
    <source>
        <dbReference type="PROSITE" id="PS51186"/>
    </source>
</evidence>
<dbReference type="Gene3D" id="3.40.630.30">
    <property type="match status" value="1"/>
</dbReference>
<dbReference type="RefSeq" id="WP_190439951.1">
    <property type="nucleotide sequence ID" value="NZ_JAMPKM010000014.1"/>
</dbReference>
<evidence type="ECO:0000313" key="5">
    <source>
        <dbReference type="Proteomes" id="UP001464891"/>
    </source>
</evidence>
<dbReference type="InterPro" id="IPR050832">
    <property type="entry name" value="Bact_Acetyltransf"/>
</dbReference>
<feature type="domain" description="N-acetyltransferase" evidence="3">
    <location>
        <begin position="10"/>
        <end position="153"/>
    </location>
</feature>
<dbReference type="InterPro" id="IPR000182">
    <property type="entry name" value="GNAT_dom"/>
</dbReference>
<proteinExistence type="predicted"/>
<dbReference type="PANTHER" id="PTHR43877">
    <property type="entry name" value="AMINOALKYLPHOSPHONATE N-ACETYLTRANSFERASE-RELATED-RELATED"/>
    <property type="match status" value="1"/>
</dbReference>
<comment type="caution">
    <text evidence="4">The sequence shown here is derived from an EMBL/GenBank/DDBJ whole genome shotgun (WGS) entry which is preliminary data.</text>
</comment>
<dbReference type="CDD" id="cd04301">
    <property type="entry name" value="NAT_SF"/>
    <property type="match status" value="1"/>
</dbReference>
<name>A0ABV0JC32_9CYAN</name>
<dbReference type="PROSITE" id="PS51186">
    <property type="entry name" value="GNAT"/>
    <property type="match status" value="1"/>
</dbReference>
<dbReference type="Proteomes" id="UP001464891">
    <property type="component" value="Unassembled WGS sequence"/>
</dbReference>
<gene>
    <name evidence="4" type="ORF">NC998_19740</name>
</gene>
<accession>A0ABV0JC32</accession>
<evidence type="ECO:0000256" key="2">
    <source>
        <dbReference type="ARBA" id="ARBA00023315"/>
    </source>
</evidence>
<reference evidence="4 5" key="1">
    <citation type="submission" date="2022-04" db="EMBL/GenBank/DDBJ databases">
        <title>Positive selection, recombination, and allopatry shape intraspecific diversity of widespread and dominant cyanobacteria.</title>
        <authorList>
            <person name="Wei J."/>
            <person name="Shu W."/>
            <person name="Hu C."/>
        </authorList>
    </citation>
    <scope>NUCLEOTIDE SEQUENCE [LARGE SCALE GENOMIC DNA]</scope>
    <source>
        <strain evidence="4 5">GB2-A4</strain>
    </source>
</reference>
<organism evidence="4 5">
    <name type="scientific">Trichocoleus desertorum GB2-A4</name>
    <dbReference type="NCBI Taxonomy" id="2933944"/>
    <lineage>
        <taxon>Bacteria</taxon>
        <taxon>Bacillati</taxon>
        <taxon>Cyanobacteriota</taxon>
        <taxon>Cyanophyceae</taxon>
        <taxon>Leptolyngbyales</taxon>
        <taxon>Trichocoleusaceae</taxon>
        <taxon>Trichocoleus</taxon>
    </lineage>
</organism>
<keyword evidence="1" id="KW-0808">Transferase</keyword>
<dbReference type="Pfam" id="PF00583">
    <property type="entry name" value="Acetyltransf_1"/>
    <property type="match status" value="1"/>
</dbReference>
<keyword evidence="2" id="KW-0012">Acyltransferase</keyword>
<evidence type="ECO:0000313" key="4">
    <source>
        <dbReference type="EMBL" id="MEP0819337.1"/>
    </source>
</evidence>
<sequence length="294" mass="33628">MPNTDAVNDIVIRPAQPDDKPVVMEFCQHTWKDAEDYIPEVWDKWLADPSGQIFVAVLQERPVAMARAVKLSQQEGWWEGLRVDLQYRRLGLARVLEAHISQYLQQVGVTITRCCVATWNTAAHPFMKQQGYHKIDNYILHRADATDSSTPQISRLGLESFDAARSLVHQSQSNRLFVCRGAKWQALTAQVLRDRLNQGLVWGIEHEKVLQSVFLQSHLESSNEALWVGCIEGREDSLPVMLSGMCHLARQQGYEAVSGFFPKREPILNALQKAGYQLLPEEEFWIYEKSLQQK</sequence>
<protein>
    <submittedName>
        <fullName evidence="4">GNAT family N-acetyltransferase</fullName>
    </submittedName>
</protein>
<dbReference type="SUPFAM" id="SSF55729">
    <property type="entry name" value="Acyl-CoA N-acyltransferases (Nat)"/>
    <property type="match status" value="1"/>
</dbReference>
<keyword evidence="5" id="KW-1185">Reference proteome</keyword>
<dbReference type="InterPro" id="IPR016181">
    <property type="entry name" value="Acyl_CoA_acyltransferase"/>
</dbReference>